<organism evidence="4 5">
    <name type="scientific">Azoarcus sp. (strain BH72)</name>
    <dbReference type="NCBI Taxonomy" id="418699"/>
    <lineage>
        <taxon>Bacteria</taxon>
        <taxon>Pseudomonadati</taxon>
        <taxon>Pseudomonadota</taxon>
        <taxon>Betaproteobacteria</taxon>
        <taxon>Rhodocyclales</taxon>
        <taxon>Zoogloeaceae</taxon>
        <taxon>Azoarcus</taxon>
    </lineage>
</organism>
<dbReference type="KEGG" id="azo:azo0383"/>
<name>A1K2E5_AZOSB</name>
<accession>A1K2E5</accession>
<dbReference type="RefSeq" id="WP_011764118.1">
    <property type="nucleotide sequence ID" value="NC_008702.1"/>
</dbReference>
<protein>
    <submittedName>
        <fullName evidence="4">Short chain dehydrogenase family protein</fullName>
    </submittedName>
</protein>
<dbReference type="STRING" id="62928.azo0383"/>
<dbReference type="InterPro" id="IPR020904">
    <property type="entry name" value="Sc_DH/Rdtase_CS"/>
</dbReference>
<keyword evidence="2" id="KW-0560">Oxidoreductase</keyword>
<evidence type="ECO:0000313" key="4">
    <source>
        <dbReference type="EMBL" id="CAL93000.1"/>
    </source>
</evidence>
<dbReference type="SUPFAM" id="SSF51735">
    <property type="entry name" value="NAD(P)-binding Rossmann-fold domains"/>
    <property type="match status" value="1"/>
</dbReference>
<dbReference type="HOGENOM" id="CLU_010194_2_1_4"/>
<sequence length="262" mass="27201">MLTAAAAGSPRVFLTGASSGLGAALARHYAARGASLGLVARRADALHELVASLPGRHLALVADVADPAALRSAATRFEAAFGVPDIVIANAGVSVGTLTEYAEDLDAFERVLRTNLLGMAATFQPFVEAMRARGRGRLAGIASVAGIRGLPGAGAYSASKAAAITYLESLRVELHGSGVTVTTIAPGYVATPMTAVNPYPMPFMLPAAEAAARIARHIDTGRRYAVVPWQMALVAKLLRVLPDALFDRLFAHAGRKPRGLPL</sequence>
<dbReference type="GO" id="GO:0016020">
    <property type="term" value="C:membrane"/>
    <property type="evidence" value="ECO:0007669"/>
    <property type="project" value="TreeGrafter"/>
</dbReference>
<dbReference type="AlphaFoldDB" id="A1K2E5"/>
<keyword evidence="5" id="KW-1185">Reference proteome</keyword>
<dbReference type="Pfam" id="PF00106">
    <property type="entry name" value="adh_short"/>
    <property type="match status" value="1"/>
</dbReference>
<dbReference type="PRINTS" id="PR00080">
    <property type="entry name" value="SDRFAMILY"/>
</dbReference>
<evidence type="ECO:0000256" key="2">
    <source>
        <dbReference type="ARBA" id="ARBA00023002"/>
    </source>
</evidence>
<dbReference type="PANTHER" id="PTHR44196:SF1">
    <property type="entry name" value="DEHYDROGENASE_REDUCTASE SDR FAMILY MEMBER 7B"/>
    <property type="match status" value="1"/>
</dbReference>
<dbReference type="GO" id="GO:0016491">
    <property type="term" value="F:oxidoreductase activity"/>
    <property type="evidence" value="ECO:0007669"/>
    <property type="project" value="UniProtKB-KW"/>
</dbReference>
<dbReference type="NCBIfam" id="NF005437">
    <property type="entry name" value="PRK07024.1"/>
    <property type="match status" value="1"/>
</dbReference>
<dbReference type="Proteomes" id="UP000002588">
    <property type="component" value="Chromosome"/>
</dbReference>
<gene>
    <name evidence="4" type="ordered locus">azo0383</name>
</gene>
<evidence type="ECO:0000256" key="1">
    <source>
        <dbReference type="ARBA" id="ARBA00006484"/>
    </source>
</evidence>
<dbReference type="InterPro" id="IPR036291">
    <property type="entry name" value="NAD(P)-bd_dom_sf"/>
</dbReference>
<comment type="similarity">
    <text evidence="1 3">Belongs to the short-chain dehydrogenases/reductases (SDR) family.</text>
</comment>
<dbReference type="PROSITE" id="PS00061">
    <property type="entry name" value="ADH_SHORT"/>
    <property type="match status" value="1"/>
</dbReference>
<dbReference type="eggNOG" id="COG4221">
    <property type="taxonomic scope" value="Bacteria"/>
</dbReference>
<dbReference type="Gene3D" id="3.40.50.720">
    <property type="entry name" value="NAD(P)-binding Rossmann-like Domain"/>
    <property type="match status" value="1"/>
</dbReference>
<evidence type="ECO:0000313" key="5">
    <source>
        <dbReference type="Proteomes" id="UP000002588"/>
    </source>
</evidence>
<dbReference type="PANTHER" id="PTHR44196">
    <property type="entry name" value="DEHYDROGENASE/REDUCTASE SDR FAMILY MEMBER 7B"/>
    <property type="match status" value="1"/>
</dbReference>
<dbReference type="PRINTS" id="PR00081">
    <property type="entry name" value="GDHRDH"/>
</dbReference>
<proteinExistence type="inferred from homology"/>
<reference evidence="4 5" key="1">
    <citation type="journal article" date="2006" name="Nat. Biotechnol.">
        <title>Complete genome of the mutualistic, N2-fixing grass endophyte Azoarcus sp. strain BH72.</title>
        <authorList>
            <person name="Krause A."/>
            <person name="Ramakumar A."/>
            <person name="Bartels D."/>
            <person name="Battistoni F."/>
            <person name="Bekel T."/>
            <person name="Boch J."/>
            <person name="Boehm M."/>
            <person name="Friedrich F."/>
            <person name="Hurek T."/>
            <person name="Krause L."/>
            <person name="Linke B."/>
            <person name="McHardy A.C."/>
            <person name="Sarkar A."/>
            <person name="Schneiker S."/>
            <person name="Syed A.A."/>
            <person name="Thauer R."/>
            <person name="Vorhoelter F.-J."/>
            <person name="Weidner S."/>
            <person name="Puehler A."/>
            <person name="Reinhold-Hurek B."/>
            <person name="Kaiser O."/>
            <person name="Goesmann A."/>
        </authorList>
    </citation>
    <scope>NUCLEOTIDE SEQUENCE [LARGE SCALE GENOMIC DNA]</scope>
    <source>
        <strain evidence="4 5">BH72</strain>
    </source>
</reference>
<dbReference type="EMBL" id="AM406670">
    <property type="protein sequence ID" value="CAL93000.1"/>
    <property type="molecule type" value="Genomic_DNA"/>
</dbReference>
<dbReference type="InterPro" id="IPR002347">
    <property type="entry name" value="SDR_fam"/>
</dbReference>
<evidence type="ECO:0000256" key="3">
    <source>
        <dbReference type="RuleBase" id="RU000363"/>
    </source>
</evidence>